<dbReference type="GO" id="GO:0016603">
    <property type="term" value="F:glutaminyl-peptide cyclotransferase activity"/>
    <property type="evidence" value="ECO:0007669"/>
    <property type="project" value="InterPro"/>
</dbReference>
<dbReference type="RefSeq" id="WP_121376612.1">
    <property type="nucleotide sequence ID" value="NZ_RBLC01000002.1"/>
</dbReference>
<dbReference type="PROSITE" id="PS51257">
    <property type="entry name" value="PROKAR_LIPOPROTEIN"/>
    <property type="match status" value="1"/>
</dbReference>
<dbReference type="Proteomes" id="UP000277579">
    <property type="component" value="Unassembled WGS sequence"/>
</dbReference>
<evidence type="ECO:0000313" key="1">
    <source>
        <dbReference type="EMBL" id="RKS23065.1"/>
    </source>
</evidence>
<reference evidence="1 2" key="1">
    <citation type="submission" date="2018-10" db="EMBL/GenBank/DDBJ databases">
        <title>Genomic Encyclopedia of Archaeal and Bacterial Type Strains, Phase II (KMG-II): from individual species to whole genera.</title>
        <authorList>
            <person name="Goeker M."/>
        </authorList>
    </citation>
    <scope>NUCLEOTIDE SEQUENCE [LARGE SCALE GENOMIC DNA]</scope>
    <source>
        <strain evidence="1 2">DSM 29537</strain>
    </source>
</reference>
<dbReference type="OrthoDB" id="9783700at2"/>
<evidence type="ECO:0000313" key="2">
    <source>
        <dbReference type="Proteomes" id="UP000277579"/>
    </source>
</evidence>
<keyword evidence="1" id="KW-0808">Transferase</keyword>
<accession>A0A495MCK8</accession>
<dbReference type="InterPro" id="IPR007788">
    <property type="entry name" value="QCT"/>
</dbReference>
<proteinExistence type="predicted"/>
<dbReference type="SUPFAM" id="SSF50969">
    <property type="entry name" value="YVTN repeat-like/Quinoprotein amine dehydrogenase"/>
    <property type="match status" value="1"/>
</dbReference>
<dbReference type="PANTHER" id="PTHR31270:SF1">
    <property type="entry name" value="GLUTAMINYL-PEPTIDE CYCLOTRANSFERASE"/>
    <property type="match status" value="1"/>
</dbReference>
<comment type="caution">
    <text evidence="1">The sequence shown here is derived from an EMBL/GenBank/DDBJ whole genome shotgun (WGS) entry which is preliminary data.</text>
</comment>
<gene>
    <name evidence="1" type="ORF">CLV94_1968</name>
</gene>
<dbReference type="AlphaFoldDB" id="A0A495MCK8"/>
<organism evidence="1 2">
    <name type="scientific">Flavobacterium endophyticum</name>
    <dbReference type="NCBI Taxonomy" id="1540163"/>
    <lineage>
        <taxon>Bacteria</taxon>
        <taxon>Pseudomonadati</taxon>
        <taxon>Bacteroidota</taxon>
        <taxon>Flavobacteriia</taxon>
        <taxon>Flavobacteriales</taxon>
        <taxon>Flavobacteriaceae</taxon>
        <taxon>Flavobacterium</taxon>
    </lineage>
</organism>
<dbReference type="EMBL" id="RBLC01000002">
    <property type="protein sequence ID" value="RKS23065.1"/>
    <property type="molecule type" value="Genomic_DNA"/>
</dbReference>
<dbReference type="Gene3D" id="2.130.10.10">
    <property type="entry name" value="YVTN repeat-like/Quinoprotein amine dehydrogenase"/>
    <property type="match status" value="1"/>
</dbReference>
<dbReference type="PANTHER" id="PTHR31270">
    <property type="entry name" value="GLUTAMINYL-PEPTIDE CYCLOTRANSFERASE"/>
    <property type="match status" value="1"/>
</dbReference>
<sequence length="353" mass="40138">MKKHKLLAFILLGTVIVSCGDDEKEKKNLFSIDSASLKESYQPQESLSLMLKNDKNKTIDSIIYYVNEKRAGAVVGNKKLDFALADTKLGYQNVKALVYYEGQNVETETRIEVVSNVKPKLLTYTIVNTYPHDETSYTQGLEFYRDTLFEGTGQRGTSKLLKTDYKTGKAYQSINLEGRYFGEGITILNNKVYQLTWQENIGFIYNADNLKQIKTFEYFKKVEGWGLCNDGKLLYQSDGTEKIWVLDPETMKEADYINVYSEASKIKAVNELEWVDGKIYGNVYQKDAVAVINPKTGAVEGILDLRELKTKVNMIGHDPGNDVLNGLAYNPKTKTLFVTGKKWDKMFEIKISE</sequence>
<keyword evidence="2" id="KW-1185">Reference proteome</keyword>
<name>A0A495MCK8_9FLAO</name>
<dbReference type="Pfam" id="PF05096">
    <property type="entry name" value="Glu_cyclase_2"/>
    <property type="match status" value="1"/>
</dbReference>
<dbReference type="InterPro" id="IPR015943">
    <property type="entry name" value="WD40/YVTN_repeat-like_dom_sf"/>
</dbReference>
<dbReference type="InterPro" id="IPR011044">
    <property type="entry name" value="Quino_amine_DH_bsu"/>
</dbReference>
<protein>
    <submittedName>
        <fullName evidence="1">Glutamine cyclotransferase</fullName>
    </submittedName>
</protein>